<keyword evidence="1" id="KW-1133">Transmembrane helix</keyword>
<evidence type="ECO:0000313" key="2">
    <source>
        <dbReference type="EMBL" id="MDJ1183625.1"/>
    </source>
</evidence>
<keyword evidence="1" id="KW-0812">Transmembrane</keyword>
<comment type="caution">
    <text evidence="2">The sequence shown here is derived from an EMBL/GenBank/DDBJ whole genome shotgun (WGS) entry which is preliminary data.</text>
</comment>
<dbReference type="SUPFAM" id="SSF103511">
    <property type="entry name" value="Chlorophyll a-b binding protein"/>
    <property type="match status" value="1"/>
</dbReference>
<proteinExistence type="predicted"/>
<reference evidence="2 3" key="1">
    <citation type="submission" date="2023-01" db="EMBL/GenBank/DDBJ databases">
        <title>Novel diversity within Roseofilum (Cyanobacteria; Desertifilaceae) from marine benthic mats with descriptions of four novel species.</title>
        <authorList>
            <person name="Wang Y."/>
            <person name="Berthold D.E."/>
            <person name="Hu J."/>
            <person name="Lefler F.W."/>
            <person name="Laughinghouse H.D. IV."/>
        </authorList>
    </citation>
    <scope>NUCLEOTIDE SEQUENCE [LARGE SCALE GENOMIC DNA]</scope>
    <source>
        <strain evidence="2 3">BLCC-M143</strain>
    </source>
</reference>
<organism evidence="2 3">
    <name type="scientific">Roseofilum casamattae BLCC-M143</name>
    <dbReference type="NCBI Taxonomy" id="3022442"/>
    <lineage>
        <taxon>Bacteria</taxon>
        <taxon>Bacillati</taxon>
        <taxon>Cyanobacteriota</taxon>
        <taxon>Cyanophyceae</taxon>
        <taxon>Desertifilales</taxon>
        <taxon>Desertifilaceae</taxon>
        <taxon>Roseofilum</taxon>
        <taxon>Roseofilum casamattae</taxon>
    </lineage>
</organism>
<protein>
    <submittedName>
        <fullName evidence="2">High light inducible protein</fullName>
    </submittedName>
</protein>
<name>A0ABT7BWS7_9CYAN</name>
<dbReference type="Proteomes" id="UP001232992">
    <property type="component" value="Unassembled WGS sequence"/>
</dbReference>
<dbReference type="EMBL" id="JAQOSQ010000009">
    <property type="protein sequence ID" value="MDJ1183625.1"/>
    <property type="molecule type" value="Genomic_DNA"/>
</dbReference>
<sequence>MTPPAAEPTEAGTDPELSFGWTTYAEQLNGRFAMVGILLLLLLELLSNQTFFQWIGWR</sequence>
<keyword evidence="1" id="KW-0472">Membrane</keyword>
<accession>A0ABT7BWS7</accession>
<keyword evidence="3" id="KW-1185">Reference proteome</keyword>
<evidence type="ECO:0000313" key="3">
    <source>
        <dbReference type="Proteomes" id="UP001232992"/>
    </source>
</evidence>
<feature type="transmembrane region" description="Helical" evidence="1">
    <location>
        <begin position="32"/>
        <end position="52"/>
    </location>
</feature>
<evidence type="ECO:0000256" key="1">
    <source>
        <dbReference type="SAM" id="Phobius"/>
    </source>
</evidence>
<gene>
    <name evidence="2" type="ORF">PMH09_10480</name>
</gene>